<dbReference type="AlphaFoldDB" id="A0A2L2BSK1"/>
<dbReference type="InterPro" id="IPR006204">
    <property type="entry name" value="GHMP_kinase_N_dom"/>
</dbReference>
<name>A0A2L2BSK1_9MICO</name>
<keyword evidence="3 7" id="KW-0418">Kinase</keyword>
<gene>
    <name evidence="7" type="ORF">C3B54_111724</name>
</gene>
<dbReference type="PIRSF" id="PIRSF000530">
    <property type="entry name" value="Galactokinase"/>
    <property type="match status" value="1"/>
</dbReference>
<dbReference type="InterPro" id="IPR014721">
    <property type="entry name" value="Ribsml_uS5_D2-typ_fold_subgr"/>
</dbReference>
<dbReference type="InterPro" id="IPR000705">
    <property type="entry name" value="Galactokinase"/>
</dbReference>
<evidence type="ECO:0000313" key="7">
    <source>
        <dbReference type="EMBL" id="AVG24653.1"/>
    </source>
</evidence>
<dbReference type="EMBL" id="CP026923">
    <property type="protein sequence ID" value="AVG24653.1"/>
    <property type="molecule type" value="Genomic_DNA"/>
</dbReference>
<dbReference type="PANTHER" id="PTHR10457">
    <property type="entry name" value="MEVALONATE KINASE/GALACTOKINASE"/>
    <property type="match status" value="1"/>
</dbReference>
<dbReference type="Proteomes" id="UP000243077">
    <property type="component" value="Chromosome"/>
</dbReference>
<accession>A0A2L2BSK1</accession>
<feature type="domain" description="GHMP kinase N-terminal" evidence="5">
    <location>
        <begin position="101"/>
        <end position="186"/>
    </location>
</feature>
<dbReference type="PRINTS" id="PR00959">
    <property type="entry name" value="MEVGALKINASE"/>
</dbReference>
<dbReference type="RefSeq" id="WP_104914105.1">
    <property type="nucleotide sequence ID" value="NZ_CP026923.1"/>
</dbReference>
<dbReference type="SUPFAM" id="SSF55060">
    <property type="entry name" value="GHMP Kinase, C-terminal domain"/>
    <property type="match status" value="1"/>
</dbReference>
<evidence type="ECO:0000259" key="5">
    <source>
        <dbReference type="Pfam" id="PF00288"/>
    </source>
</evidence>
<dbReference type="SUPFAM" id="SSF54211">
    <property type="entry name" value="Ribosomal protein S5 domain 2-like"/>
    <property type="match status" value="1"/>
</dbReference>
<dbReference type="GO" id="GO:0004335">
    <property type="term" value="F:galactokinase activity"/>
    <property type="evidence" value="ECO:0007669"/>
    <property type="project" value="InterPro"/>
</dbReference>
<dbReference type="InterPro" id="IPR006206">
    <property type="entry name" value="Mevalonate/galactokinase"/>
</dbReference>
<comment type="similarity">
    <text evidence="1">Belongs to the GHMP kinase family. GalK subfamily.</text>
</comment>
<dbReference type="PANTHER" id="PTHR10457:SF7">
    <property type="entry name" value="GALACTOKINASE-RELATED"/>
    <property type="match status" value="1"/>
</dbReference>
<dbReference type="KEGG" id="psai:C3B54_111724"/>
<feature type="domain" description="Galactokinase N-terminal" evidence="6">
    <location>
        <begin position="15"/>
        <end position="60"/>
    </location>
</feature>
<dbReference type="GO" id="GO:0005829">
    <property type="term" value="C:cytosol"/>
    <property type="evidence" value="ECO:0007669"/>
    <property type="project" value="TreeGrafter"/>
</dbReference>
<proteinExistence type="inferred from homology"/>
<keyword evidence="8" id="KW-1185">Reference proteome</keyword>
<dbReference type="InterPro" id="IPR036554">
    <property type="entry name" value="GHMP_kinase_C_sf"/>
</dbReference>
<reference evidence="7 8" key="1">
    <citation type="submission" date="2018-02" db="EMBL/GenBank/DDBJ databases">
        <title>Complete genome of the streamlined marine actinobacterium Pontimonas salivibrio CL-TW6 adapted to coastal planktonic lifestype.</title>
        <authorList>
            <person name="Cho B.C."/>
            <person name="Hardies S.C."/>
            <person name="Jang G.I."/>
            <person name="Hwang C.Y."/>
        </authorList>
    </citation>
    <scope>NUCLEOTIDE SEQUENCE [LARGE SCALE GENOMIC DNA]</scope>
    <source>
        <strain evidence="7 8">CL-TW6</strain>
    </source>
</reference>
<evidence type="ECO:0000256" key="4">
    <source>
        <dbReference type="ARBA" id="ARBA00022840"/>
    </source>
</evidence>
<dbReference type="Pfam" id="PF10509">
    <property type="entry name" value="GalKase_gal_bdg"/>
    <property type="match status" value="1"/>
</dbReference>
<keyword evidence="2" id="KW-0547">Nucleotide-binding</keyword>
<dbReference type="InterPro" id="IPR019539">
    <property type="entry name" value="GalKase_N"/>
</dbReference>
<keyword evidence="3 7" id="KW-0808">Transferase</keyword>
<evidence type="ECO:0000256" key="3">
    <source>
        <dbReference type="ARBA" id="ARBA00022777"/>
    </source>
</evidence>
<dbReference type="InterPro" id="IPR020568">
    <property type="entry name" value="Ribosomal_Su5_D2-typ_SF"/>
</dbReference>
<evidence type="ECO:0000256" key="1">
    <source>
        <dbReference type="ARBA" id="ARBA00006566"/>
    </source>
</evidence>
<evidence type="ECO:0000259" key="6">
    <source>
        <dbReference type="Pfam" id="PF10509"/>
    </source>
</evidence>
<sequence>MDTLGDIRDDTRAGFRAIYGKDPHGLWSAPGVMRLIGDHTEYADGHTLCLALDVRTVVALGVREDRTIRVASVDQDEIAEISLDDLDSESLEGWPQYPLGTAWAMGQFGADLQAVPGVDLYIDSDVPTRVRMGSSVALTVAVALALRDAWQIDADLGQLARICNLSESLAAGEDVGLGPILASLAGNADQGVLVDGRSKDFENVPLGLQTHDHTLMLVHTHAEPRPLPPLAERLQAIEHVADALSVPSLREAQAVDMKQLVSNKSVDSQELALATHAVKENVRVLEVVRTLREDGPEAIGQIFADSHQSLADAFGAHTLDVDLAVSIALDNGASAARLLGHRTSGSVVALVPNDALSRISQALDTGFSEHGLATPDVVIVNPSDHATRH</sequence>
<evidence type="ECO:0000256" key="2">
    <source>
        <dbReference type="ARBA" id="ARBA00022741"/>
    </source>
</evidence>
<dbReference type="Pfam" id="PF00288">
    <property type="entry name" value="GHMP_kinases_N"/>
    <property type="match status" value="1"/>
</dbReference>
<dbReference type="PRINTS" id="PR00473">
    <property type="entry name" value="GALCTOKINASE"/>
</dbReference>
<keyword evidence="4" id="KW-0067">ATP-binding</keyword>
<dbReference type="Gene3D" id="3.30.230.10">
    <property type="match status" value="1"/>
</dbReference>
<evidence type="ECO:0000313" key="8">
    <source>
        <dbReference type="Proteomes" id="UP000243077"/>
    </source>
</evidence>
<dbReference type="Gene3D" id="3.30.70.890">
    <property type="entry name" value="GHMP kinase, C-terminal domain"/>
    <property type="match status" value="1"/>
</dbReference>
<dbReference type="GO" id="GO:0006012">
    <property type="term" value="P:galactose metabolic process"/>
    <property type="evidence" value="ECO:0007669"/>
    <property type="project" value="InterPro"/>
</dbReference>
<dbReference type="OrthoDB" id="250531at2"/>
<protein>
    <submittedName>
        <fullName evidence="7">Galactokinase</fullName>
    </submittedName>
</protein>
<dbReference type="GO" id="GO:0005524">
    <property type="term" value="F:ATP binding"/>
    <property type="evidence" value="ECO:0007669"/>
    <property type="project" value="UniProtKB-KW"/>
</dbReference>
<organism evidence="7 8">
    <name type="scientific">Pontimonas salivibrio</name>
    <dbReference type="NCBI Taxonomy" id="1159327"/>
    <lineage>
        <taxon>Bacteria</taxon>
        <taxon>Bacillati</taxon>
        <taxon>Actinomycetota</taxon>
        <taxon>Actinomycetes</taxon>
        <taxon>Micrococcales</taxon>
        <taxon>Microbacteriaceae</taxon>
        <taxon>Pontimonas</taxon>
    </lineage>
</organism>